<name>A0A6A3BMA3_HIBSY</name>
<comment type="similarity">
    <text evidence="3">Belongs to the pectinesterase family.</text>
</comment>
<keyword evidence="7 12" id="KW-0732">Signal</keyword>
<dbReference type="PANTHER" id="PTHR31321">
    <property type="entry name" value="ACYL-COA THIOESTER HYDROLASE YBHC-RELATED"/>
    <property type="match status" value="1"/>
</dbReference>
<evidence type="ECO:0000256" key="11">
    <source>
        <dbReference type="PROSITE-ProRule" id="PRU10040"/>
    </source>
</evidence>
<feature type="signal peptide" evidence="12">
    <location>
        <begin position="1"/>
        <end position="27"/>
    </location>
</feature>
<comment type="subcellular location">
    <subcellularLocation>
        <location evidence="1">Secreted</location>
        <location evidence="1">Cell wall</location>
    </subcellularLocation>
</comment>
<feature type="domain" description="Pectinesterase catalytic" evidence="13">
    <location>
        <begin position="72"/>
        <end position="354"/>
    </location>
</feature>
<dbReference type="GO" id="GO:0030599">
    <property type="term" value="F:pectinesterase activity"/>
    <property type="evidence" value="ECO:0007669"/>
    <property type="project" value="UniProtKB-UniRule"/>
</dbReference>
<keyword evidence="9 12" id="KW-0063">Aspartyl esterase</keyword>
<dbReference type="InterPro" id="IPR012334">
    <property type="entry name" value="Pectin_lyas_fold"/>
</dbReference>
<evidence type="ECO:0000313" key="14">
    <source>
        <dbReference type="EMBL" id="KAE8715979.1"/>
    </source>
</evidence>
<evidence type="ECO:0000256" key="6">
    <source>
        <dbReference type="ARBA" id="ARBA00022525"/>
    </source>
</evidence>
<evidence type="ECO:0000259" key="13">
    <source>
        <dbReference type="Pfam" id="PF01095"/>
    </source>
</evidence>
<dbReference type="EMBL" id="VEPZ02000855">
    <property type="protein sequence ID" value="KAE8715979.1"/>
    <property type="molecule type" value="Genomic_DNA"/>
</dbReference>
<evidence type="ECO:0000256" key="4">
    <source>
        <dbReference type="ARBA" id="ARBA00013229"/>
    </source>
</evidence>
<evidence type="ECO:0000256" key="9">
    <source>
        <dbReference type="ARBA" id="ARBA00023085"/>
    </source>
</evidence>
<dbReference type="Pfam" id="PF01095">
    <property type="entry name" value="Pectinesterase"/>
    <property type="match status" value="1"/>
</dbReference>
<dbReference type="EC" id="3.1.1.11" evidence="4 12"/>
<dbReference type="OrthoDB" id="932650at2759"/>
<feature type="active site" evidence="11">
    <location>
        <position position="222"/>
    </location>
</feature>
<dbReference type="InterPro" id="IPR033131">
    <property type="entry name" value="Pectinesterase_Asp_AS"/>
</dbReference>
<proteinExistence type="inferred from homology"/>
<evidence type="ECO:0000256" key="1">
    <source>
        <dbReference type="ARBA" id="ARBA00004191"/>
    </source>
</evidence>
<evidence type="ECO:0000256" key="5">
    <source>
        <dbReference type="ARBA" id="ARBA00022512"/>
    </source>
</evidence>
<accession>A0A6A3BMA3</accession>
<keyword evidence="5" id="KW-0134">Cell wall</keyword>
<evidence type="ECO:0000256" key="12">
    <source>
        <dbReference type="RuleBase" id="RU000589"/>
    </source>
</evidence>
<evidence type="ECO:0000256" key="3">
    <source>
        <dbReference type="ARBA" id="ARBA00008891"/>
    </source>
</evidence>
<comment type="pathway">
    <text evidence="2 12">Glycan metabolism; pectin degradation; 2-dehydro-3-deoxy-D-gluconate from pectin: step 1/5.</text>
</comment>
<keyword evidence="6" id="KW-0964">Secreted</keyword>
<reference evidence="14" key="1">
    <citation type="submission" date="2019-09" db="EMBL/GenBank/DDBJ databases">
        <title>Draft genome information of white flower Hibiscus syriacus.</title>
        <authorList>
            <person name="Kim Y.-M."/>
        </authorList>
    </citation>
    <scope>NUCLEOTIDE SEQUENCE [LARGE SCALE GENOMIC DNA]</scope>
    <source>
        <strain evidence="14">YM2019G1</strain>
    </source>
</reference>
<comment type="catalytic activity">
    <reaction evidence="10 12">
        <text>[(1-&gt;4)-alpha-D-galacturonosyl methyl ester](n) + n H2O = [(1-&gt;4)-alpha-D-galacturonosyl](n) + n methanol + n H(+)</text>
        <dbReference type="Rhea" id="RHEA:22380"/>
        <dbReference type="Rhea" id="RHEA-COMP:14570"/>
        <dbReference type="Rhea" id="RHEA-COMP:14573"/>
        <dbReference type="ChEBI" id="CHEBI:15377"/>
        <dbReference type="ChEBI" id="CHEBI:15378"/>
        <dbReference type="ChEBI" id="CHEBI:17790"/>
        <dbReference type="ChEBI" id="CHEBI:140522"/>
        <dbReference type="ChEBI" id="CHEBI:140523"/>
        <dbReference type="EC" id="3.1.1.11"/>
    </reaction>
</comment>
<evidence type="ECO:0000313" key="15">
    <source>
        <dbReference type="Proteomes" id="UP000436088"/>
    </source>
</evidence>
<dbReference type="InterPro" id="IPR011050">
    <property type="entry name" value="Pectin_lyase_fold/virulence"/>
</dbReference>
<keyword evidence="8 12" id="KW-0378">Hydrolase</keyword>
<feature type="chain" id="PRO_5025708205" description="Pectinesterase" evidence="12">
    <location>
        <begin position="28"/>
        <end position="366"/>
    </location>
</feature>
<dbReference type="AlphaFoldDB" id="A0A6A3BMA3"/>
<dbReference type="SUPFAM" id="SSF51126">
    <property type="entry name" value="Pectin lyase-like"/>
    <property type="match status" value="1"/>
</dbReference>
<dbReference type="FunFam" id="2.160.20.10:FF:000008">
    <property type="entry name" value="Pectinesterase"/>
    <property type="match status" value="1"/>
</dbReference>
<comment type="caution">
    <text evidence="14">The sequence shown here is derived from an EMBL/GenBank/DDBJ whole genome shotgun (WGS) entry which is preliminary data.</text>
</comment>
<evidence type="ECO:0000256" key="8">
    <source>
        <dbReference type="ARBA" id="ARBA00022801"/>
    </source>
</evidence>
<sequence length="366" mass="39797">MGGKRTKNDGVYAAICMVLLFSPLVLSQSSQIPADKSKVNSWFSSVIKPVNQRSGTIDPDVAKAEANPKIIKVRKSGGGDFNTITKAVESVPRGNSKRVIISIGSGTYKEKITVPRDKPFITFLGDPKSMPTLTFDGTARQYGTVDSATLITLSSYFVGAYLNIVNSSPMPSGNPGAQAVALRVSGDRSAFYNCKMVGFQDTVCDDRGNHFFKDCNIKGTVDFIFGSGTSLYLGTEIFIENDPRLTVITAQARESSSEKTGYSFVHGKITGAAKGTFLGRAWKSSPRVVYSYTDMSKVVVPSGWSSEMQPERAKTVFYGEYKCTGEGAKLNKRVVFVKKLTDNEAKPFLSLDYIGATKWLLPPPKI</sequence>
<dbReference type="GO" id="GO:0042545">
    <property type="term" value="P:cell wall modification"/>
    <property type="evidence" value="ECO:0007669"/>
    <property type="project" value="UniProtKB-UniRule"/>
</dbReference>
<protein>
    <recommendedName>
        <fullName evidence="4 12">Pectinesterase</fullName>
        <ecNumber evidence="4 12">3.1.1.11</ecNumber>
    </recommendedName>
</protein>
<evidence type="ECO:0000256" key="2">
    <source>
        <dbReference type="ARBA" id="ARBA00005184"/>
    </source>
</evidence>
<dbReference type="UniPathway" id="UPA00545">
    <property type="reaction ID" value="UER00823"/>
</dbReference>
<dbReference type="GO" id="GO:0045490">
    <property type="term" value="P:pectin catabolic process"/>
    <property type="evidence" value="ECO:0007669"/>
    <property type="project" value="UniProtKB-UniRule"/>
</dbReference>
<keyword evidence="15" id="KW-1185">Reference proteome</keyword>
<dbReference type="InterPro" id="IPR000070">
    <property type="entry name" value="Pectinesterase_cat"/>
</dbReference>
<dbReference type="PANTHER" id="PTHR31321:SF87">
    <property type="entry name" value="PECTINESTERASE 63-RELATED"/>
    <property type="match status" value="1"/>
</dbReference>
<dbReference type="Proteomes" id="UP000436088">
    <property type="component" value="Unassembled WGS sequence"/>
</dbReference>
<dbReference type="Gene3D" id="2.160.20.10">
    <property type="entry name" value="Single-stranded right-handed beta-helix, Pectin lyase-like"/>
    <property type="match status" value="1"/>
</dbReference>
<gene>
    <name evidence="14" type="ORF">F3Y22_tig00110156pilonHSYRG00102</name>
</gene>
<dbReference type="PROSITE" id="PS00503">
    <property type="entry name" value="PECTINESTERASE_2"/>
    <property type="match status" value="1"/>
</dbReference>
<organism evidence="14 15">
    <name type="scientific">Hibiscus syriacus</name>
    <name type="common">Rose of Sharon</name>
    <dbReference type="NCBI Taxonomy" id="106335"/>
    <lineage>
        <taxon>Eukaryota</taxon>
        <taxon>Viridiplantae</taxon>
        <taxon>Streptophyta</taxon>
        <taxon>Embryophyta</taxon>
        <taxon>Tracheophyta</taxon>
        <taxon>Spermatophyta</taxon>
        <taxon>Magnoliopsida</taxon>
        <taxon>eudicotyledons</taxon>
        <taxon>Gunneridae</taxon>
        <taxon>Pentapetalae</taxon>
        <taxon>rosids</taxon>
        <taxon>malvids</taxon>
        <taxon>Malvales</taxon>
        <taxon>Malvaceae</taxon>
        <taxon>Malvoideae</taxon>
        <taxon>Hibiscus</taxon>
    </lineage>
</organism>
<evidence type="ECO:0000256" key="10">
    <source>
        <dbReference type="ARBA" id="ARBA00047928"/>
    </source>
</evidence>
<evidence type="ECO:0000256" key="7">
    <source>
        <dbReference type="ARBA" id="ARBA00022729"/>
    </source>
</evidence>